<organism evidence="1">
    <name type="scientific">Oryza meridionalis</name>
    <dbReference type="NCBI Taxonomy" id="40149"/>
    <lineage>
        <taxon>Eukaryota</taxon>
        <taxon>Viridiplantae</taxon>
        <taxon>Streptophyta</taxon>
        <taxon>Embryophyta</taxon>
        <taxon>Tracheophyta</taxon>
        <taxon>Spermatophyta</taxon>
        <taxon>Magnoliopsida</taxon>
        <taxon>Liliopsida</taxon>
        <taxon>Poales</taxon>
        <taxon>Poaceae</taxon>
        <taxon>BOP clade</taxon>
        <taxon>Oryzoideae</taxon>
        <taxon>Oryzeae</taxon>
        <taxon>Oryzinae</taxon>
        <taxon>Oryza</taxon>
    </lineage>
</organism>
<keyword evidence="2" id="KW-1185">Reference proteome</keyword>
<dbReference type="EnsemblPlants" id="OMERI07G03040.1">
    <property type="protein sequence ID" value="OMERI07G03040.1"/>
    <property type="gene ID" value="OMERI07G03040"/>
</dbReference>
<reference evidence="1" key="1">
    <citation type="submission" date="2015-04" db="UniProtKB">
        <authorList>
            <consortium name="EnsemblPlants"/>
        </authorList>
    </citation>
    <scope>IDENTIFICATION</scope>
</reference>
<dbReference type="AlphaFoldDB" id="A0A0E0E7Y5"/>
<evidence type="ECO:0000313" key="2">
    <source>
        <dbReference type="Proteomes" id="UP000008021"/>
    </source>
</evidence>
<dbReference type="HOGENOM" id="CLU_120192_1_2_1"/>
<accession>A0A0E0E7Y5</accession>
<reference evidence="1" key="2">
    <citation type="submission" date="2018-05" db="EMBL/GenBank/DDBJ databases">
        <title>OmerRS3 (Oryza meridionalis Reference Sequence Version 3).</title>
        <authorList>
            <person name="Zhang J."/>
            <person name="Kudrna D."/>
            <person name="Lee S."/>
            <person name="Talag J."/>
            <person name="Welchert J."/>
            <person name="Wing R.A."/>
        </authorList>
    </citation>
    <scope>NUCLEOTIDE SEQUENCE [LARGE SCALE GENOMIC DNA]</scope>
    <source>
        <strain evidence="1">cv. OR44</strain>
    </source>
</reference>
<sequence length="146" mass="16210">MEEDDGTVTVKGGCRRAVHTGEEDDDISAVEAKAMPSPARRRCSPILRATINGCSKLATLTEQASPIFAHRAPCGWPQGIGWSQPMMVVVCYFSFARRLYDMNENDNGWLLLCNVELISIPHRYISFRDSITDCCSLPGCPLHHLL</sequence>
<evidence type="ECO:0000313" key="1">
    <source>
        <dbReference type="EnsemblPlants" id="OMERI07G03040.1"/>
    </source>
</evidence>
<name>A0A0E0E7Y5_9ORYZ</name>
<protein>
    <submittedName>
        <fullName evidence="1">Uncharacterized protein</fullName>
    </submittedName>
</protein>
<proteinExistence type="predicted"/>
<dbReference type="Proteomes" id="UP000008021">
    <property type="component" value="Chromosome 7"/>
</dbReference>
<dbReference type="Gramene" id="OMERI07G03040.1">
    <property type="protein sequence ID" value="OMERI07G03040.1"/>
    <property type="gene ID" value="OMERI07G03040"/>
</dbReference>